<feature type="compositionally biased region" description="Basic and acidic residues" evidence="1">
    <location>
        <begin position="41"/>
        <end position="60"/>
    </location>
</feature>
<name>A0A5M8PYE7_9LECA</name>
<accession>A0A5M8PYE7</accession>
<proteinExistence type="predicted"/>
<dbReference type="EMBL" id="VXIT01000003">
    <property type="protein sequence ID" value="KAA6413758.1"/>
    <property type="molecule type" value="Genomic_DNA"/>
</dbReference>
<reference evidence="2 3" key="1">
    <citation type="submission" date="2019-09" db="EMBL/GenBank/DDBJ databases">
        <title>The hologenome of the rock-dwelling lichen Lasallia pustulata.</title>
        <authorList>
            <person name="Greshake Tzovaras B."/>
            <person name="Segers F."/>
            <person name="Bicker A."/>
            <person name="Dal Grande F."/>
            <person name="Otte J."/>
            <person name="Hankeln T."/>
            <person name="Schmitt I."/>
            <person name="Ebersberger I."/>
        </authorList>
    </citation>
    <scope>NUCLEOTIDE SEQUENCE [LARGE SCALE GENOMIC DNA]</scope>
    <source>
        <strain evidence="2">A1-1</strain>
    </source>
</reference>
<evidence type="ECO:0000313" key="3">
    <source>
        <dbReference type="Proteomes" id="UP000324767"/>
    </source>
</evidence>
<feature type="region of interest" description="Disordered" evidence="1">
    <location>
        <begin position="125"/>
        <end position="151"/>
    </location>
</feature>
<feature type="compositionally biased region" description="Basic and acidic residues" evidence="1">
    <location>
        <begin position="135"/>
        <end position="145"/>
    </location>
</feature>
<feature type="compositionally biased region" description="Polar residues" evidence="1">
    <location>
        <begin position="7"/>
        <end position="30"/>
    </location>
</feature>
<organism evidence="2 3">
    <name type="scientific">Lasallia pustulata</name>
    <dbReference type="NCBI Taxonomy" id="136370"/>
    <lineage>
        <taxon>Eukaryota</taxon>
        <taxon>Fungi</taxon>
        <taxon>Dikarya</taxon>
        <taxon>Ascomycota</taxon>
        <taxon>Pezizomycotina</taxon>
        <taxon>Lecanoromycetes</taxon>
        <taxon>OSLEUM clade</taxon>
        <taxon>Umbilicariomycetidae</taxon>
        <taxon>Umbilicariales</taxon>
        <taxon>Umbilicariaceae</taxon>
        <taxon>Lasallia</taxon>
    </lineage>
</organism>
<comment type="caution">
    <text evidence="2">The sequence shown here is derived from an EMBL/GenBank/DDBJ whole genome shotgun (WGS) entry which is preliminary data.</text>
</comment>
<dbReference type="Proteomes" id="UP000324767">
    <property type="component" value="Unassembled WGS sequence"/>
</dbReference>
<dbReference type="AlphaFoldDB" id="A0A5M8PYE7"/>
<gene>
    <name evidence="2" type="ORF">FRX48_02119</name>
</gene>
<feature type="region of interest" description="Disordered" evidence="1">
    <location>
        <begin position="1"/>
        <end position="62"/>
    </location>
</feature>
<sequence length="183" mass="20952">MDDRSNQPEGSHNESTISPSEENPGSSTLELLTDVNPPETPVDKISRAVKDENEEAERKYSYLRTRTPRRRIGENFRRRLELAIKPGPNQCDWRINAVIGYEVINMCAALITIFDINDKLPEHIQTPALRPNNEANEKPDERADEGSDDEGDLGRTIYRLIRIIQVIHNEQIDRLDKSQETFG</sequence>
<evidence type="ECO:0000256" key="1">
    <source>
        <dbReference type="SAM" id="MobiDB-lite"/>
    </source>
</evidence>
<protein>
    <submittedName>
        <fullName evidence="2">Uncharacterized protein</fullName>
    </submittedName>
</protein>
<evidence type="ECO:0000313" key="2">
    <source>
        <dbReference type="EMBL" id="KAA6413758.1"/>
    </source>
</evidence>